<accession>A0ABN2E0B3</accession>
<sequence>MVKVRRAAVELPTGELRIGPPKSDAGFGTFTCRLVTEDLRLHFEIYVKPGAESHVFTGAKGALLRRSNFQRAWRKALKAAEVTGATHFHDLRHTGNNWPGKSGATLADLMQRMGHASTRAALRYIHTRDSRQRFLAQAMSDHLDGLRADDGTEQDGDDEDGALPVASGT</sequence>
<dbReference type="InterPro" id="IPR011010">
    <property type="entry name" value="DNA_brk_join_enz"/>
</dbReference>
<evidence type="ECO:0000313" key="4">
    <source>
        <dbReference type="EMBL" id="GAA1592255.1"/>
    </source>
</evidence>
<comment type="caution">
    <text evidence="4">The sequence shown here is derived from an EMBL/GenBank/DDBJ whole genome shotgun (WGS) entry which is preliminary data.</text>
</comment>
<feature type="region of interest" description="Disordered" evidence="2">
    <location>
        <begin position="145"/>
        <end position="169"/>
    </location>
</feature>
<dbReference type="EMBL" id="BAAAND010000007">
    <property type="protein sequence ID" value="GAA1592255.1"/>
    <property type="molecule type" value="Genomic_DNA"/>
</dbReference>
<evidence type="ECO:0000313" key="5">
    <source>
        <dbReference type="Proteomes" id="UP001500190"/>
    </source>
</evidence>
<dbReference type="InterPro" id="IPR013762">
    <property type="entry name" value="Integrase-like_cat_sf"/>
</dbReference>
<protein>
    <recommendedName>
        <fullName evidence="3">Tyr recombinase domain-containing protein</fullName>
    </recommendedName>
</protein>
<name>A0ABN2E0B3_9ACTN</name>
<dbReference type="SUPFAM" id="SSF56349">
    <property type="entry name" value="DNA breaking-rejoining enzymes"/>
    <property type="match status" value="1"/>
</dbReference>
<keyword evidence="5" id="KW-1185">Reference proteome</keyword>
<reference evidence="4 5" key="1">
    <citation type="journal article" date="2019" name="Int. J. Syst. Evol. Microbiol.">
        <title>The Global Catalogue of Microorganisms (GCM) 10K type strain sequencing project: providing services to taxonomists for standard genome sequencing and annotation.</title>
        <authorList>
            <consortium name="The Broad Institute Genomics Platform"/>
            <consortium name="The Broad Institute Genome Sequencing Center for Infectious Disease"/>
            <person name="Wu L."/>
            <person name="Ma J."/>
        </authorList>
    </citation>
    <scope>NUCLEOTIDE SEQUENCE [LARGE SCALE GENOMIC DNA]</scope>
    <source>
        <strain evidence="4 5">JCM 14304</strain>
    </source>
</reference>
<gene>
    <name evidence="4" type="ORF">GCM10009742_43790</name>
</gene>
<organism evidence="4 5">
    <name type="scientific">Kribbella karoonensis</name>
    <dbReference type="NCBI Taxonomy" id="324851"/>
    <lineage>
        <taxon>Bacteria</taxon>
        <taxon>Bacillati</taxon>
        <taxon>Actinomycetota</taxon>
        <taxon>Actinomycetes</taxon>
        <taxon>Propionibacteriales</taxon>
        <taxon>Kribbellaceae</taxon>
        <taxon>Kribbella</taxon>
    </lineage>
</organism>
<feature type="domain" description="Tyr recombinase" evidence="3">
    <location>
        <begin position="1"/>
        <end position="137"/>
    </location>
</feature>
<proteinExistence type="predicted"/>
<dbReference type="Pfam" id="PF00589">
    <property type="entry name" value="Phage_integrase"/>
    <property type="match status" value="1"/>
</dbReference>
<evidence type="ECO:0000256" key="1">
    <source>
        <dbReference type="ARBA" id="ARBA00023172"/>
    </source>
</evidence>
<feature type="compositionally biased region" description="Acidic residues" evidence="2">
    <location>
        <begin position="151"/>
        <end position="161"/>
    </location>
</feature>
<dbReference type="Proteomes" id="UP001500190">
    <property type="component" value="Unassembled WGS sequence"/>
</dbReference>
<dbReference type="Gene3D" id="1.10.443.10">
    <property type="entry name" value="Intergrase catalytic core"/>
    <property type="match status" value="1"/>
</dbReference>
<evidence type="ECO:0000256" key="2">
    <source>
        <dbReference type="SAM" id="MobiDB-lite"/>
    </source>
</evidence>
<evidence type="ECO:0000259" key="3">
    <source>
        <dbReference type="PROSITE" id="PS51898"/>
    </source>
</evidence>
<dbReference type="PROSITE" id="PS51898">
    <property type="entry name" value="TYR_RECOMBINASE"/>
    <property type="match status" value="1"/>
</dbReference>
<dbReference type="InterPro" id="IPR002104">
    <property type="entry name" value="Integrase_catalytic"/>
</dbReference>
<keyword evidence="1" id="KW-0233">DNA recombination</keyword>